<dbReference type="FunFam" id="3.30.70.270:FF:000020">
    <property type="entry name" value="Transposon Tf2-6 polyprotein-like Protein"/>
    <property type="match status" value="1"/>
</dbReference>
<evidence type="ECO:0000259" key="1">
    <source>
        <dbReference type="Pfam" id="PF17919"/>
    </source>
</evidence>
<dbReference type="AlphaFoldDB" id="A0A6P5NT74"/>
<dbReference type="PANTHER" id="PTHR34072:SF52">
    <property type="entry name" value="RIBONUCLEASE H"/>
    <property type="match status" value="1"/>
</dbReference>
<protein>
    <submittedName>
        <fullName evidence="3">Uncharacterized mitochondrial protein AtMg00860-like</fullName>
    </submittedName>
</protein>
<dbReference type="RefSeq" id="XP_020999445.1">
    <property type="nucleotide sequence ID" value="XM_021143786.1"/>
</dbReference>
<dbReference type="GeneID" id="110281492"/>
<dbReference type="Proteomes" id="UP000515211">
    <property type="component" value="Chromosome 5"/>
</dbReference>
<organism evidence="2 3">
    <name type="scientific">Arachis duranensis</name>
    <name type="common">Wild peanut</name>
    <dbReference type="NCBI Taxonomy" id="130453"/>
    <lineage>
        <taxon>Eukaryota</taxon>
        <taxon>Viridiplantae</taxon>
        <taxon>Streptophyta</taxon>
        <taxon>Embryophyta</taxon>
        <taxon>Tracheophyta</taxon>
        <taxon>Spermatophyta</taxon>
        <taxon>Magnoliopsida</taxon>
        <taxon>eudicotyledons</taxon>
        <taxon>Gunneridae</taxon>
        <taxon>Pentapetalae</taxon>
        <taxon>rosids</taxon>
        <taxon>fabids</taxon>
        <taxon>Fabales</taxon>
        <taxon>Fabaceae</taxon>
        <taxon>Papilionoideae</taxon>
        <taxon>50 kb inversion clade</taxon>
        <taxon>dalbergioids sensu lato</taxon>
        <taxon>Dalbergieae</taxon>
        <taxon>Pterocarpus clade</taxon>
        <taxon>Arachis</taxon>
    </lineage>
</organism>
<dbReference type="InterPro" id="IPR043128">
    <property type="entry name" value="Rev_trsase/Diguanyl_cyclase"/>
</dbReference>
<feature type="domain" description="Reverse transcriptase/retrotransposon-derived protein RNase H-like" evidence="1">
    <location>
        <begin position="48"/>
        <end position="78"/>
    </location>
</feature>
<evidence type="ECO:0000313" key="3">
    <source>
        <dbReference type="RefSeq" id="XP_020999445.1"/>
    </source>
</evidence>
<dbReference type="Gene3D" id="3.30.70.270">
    <property type="match status" value="1"/>
</dbReference>
<sequence length="142" mass="16618">MDWGRPTSVTEIRSFLGLVGYYRKFIKGFSQIALPLKKLTRKDVPFVWTSECEESFQALKQKLTTAPVLVLPEPNEPLEKDLNMRQRRWMELLKDYDFELNYHPGKANVVADALSRMSSYVARMMLREEELLKAFESLKIDV</sequence>
<reference evidence="2" key="1">
    <citation type="journal article" date="2016" name="Nat. Genet.">
        <title>The genome sequences of Arachis duranensis and Arachis ipaensis, the diploid ancestors of cultivated peanut.</title>
        <authorList>
            <person name="Bertioli D.J."/>
            <person name="Cannon S.B."/>
            <person name="Froenicke L."/>
            <person name="Huang G."/>
            <person name="Farmer A.D."/>
            <person name="Cannon E.K."/>
            <person name="Liu X."/>
            <person name="Gao D."/>
            <person name="Clevenger J."/>
            <person name="Dash S."/>
            <person name="Ren L."/>
            <person name="Moretzsohn M.C."/>
            <person name="Shirasawa K."/>
            <person name="Huang W."/>
            <person name="Vidigal B."/>
            <person name="Abernathy B."/>
            <person name="Chu Y."/>
            <person name="Niederhuth C.E."/>
            <person name="Umale P."/>
            <person name="Araujo A.C."/>
            <person name="Kozik A."/>
            <person name="Kim K.D."/>
            <person name="Burow M.D."/>
            <person name="Varshney R.K."/>
            <person name="Wang X."/>
            <person name="Zhang X."/>
            <person name="Barkley N."/>
            <person name="Guimaraes P.M."/>
            <person name="Isobe S."/>
            <person name="Guo B."/>
            <person name="Liao B."/>
            <person name="Stalker H.T."/>
            <person name="Schmitz R.J."/>
            <person name="Scheffler B.E."/>
            <person name="Leal-Bertioli S.C."/>
            <person name="Xun X."/>
            <person name="Jackson S.A."/>
            <person name="Michelmore R."/>
            <person name="Ozias-Akins P."/>
        </authorList>
    </citation>
    <scope>NUCLEOTIDE SEQUENCE [LARGE SCALE GENOMIC DNA]</scope>
    <source>
        <strain evidence="2">cv. V14167</strain>
    </source>
</reference>
<proteinExistence type="predicted"/>
<dbReference type="Pfam" id="PF17919">
    <property type="entry name" value="RT_RNaseH_2"/>
    <property type="match status" value="1"/>
</dbReference>
<dbReference type="SUPFAM" id="SSF56672">
    <property type="entry name" value="DNA/RNA polymerases"/>
    <property type="match status" value="1"/>
</dbReference>
<keyword evidence="2" id="KW-1185">Reference proteome</keyword>
<reference evidence="3" key="2">
    <citation type="submission" date="2025-08" db="UniProtKB">
        <authorList>
            <consortium name="RefSeq"/>
        </authorList>
    </citation>
    <scope>IDENTIFICATION</scope>
    <source>
        <tissue evidence="3">Whole plant</tissue>
    </source>
</reference>
<dbReference type="InterPro" id="IPR043502">
    <property type="entry name" value="DNA/RNA_pol_sf"/>
</dbReference>
<accession>A0A6P5NT74</accession>
<evidence type="ECO:0000313" key="2">
    <source>
        <dbReference type="Proteomes" id="UP000515211"/>
    </source>
</evidence>
<dbReference type="InterPro" id="IPR041577">
    <property type="entry name" value="RT_RNaseH_2"/>
</dbReference>
<dbReference type="PANTHER" id="PTHR34072">
    <property type="entry name" value="ENZYMATIC POLYPROTEIN-RELATED"/>
    <property type="match status" value="1"/>
</dbReference>
<gene>
    <name evidence="3" type="primary">LOC110281492</name>
</gene>
<dbReference type="KEGG" id="adu:110281492"/>
<name>A0A6P5NT74_ARADU</name>